<dbReference type="InterPro" id="IPR009072">
    <property type="entry name" value="Histone-fold"/>
</dbReference>
<dbReference type="Gene3D" id="1.10.20.10">
    <property type="entry name" value="Histone, subunit A"/>
    <property type="match status" value="1"/>
</dbReference>
<dbReference type="Proteomes" id="UP000077521">
    <property type="component" value="Unassembled WGS sequence"/>
</dbReference>
<reference evidence="12" key="2">
    <citation type="journal article" date="2019" name="IMA Fungus">
        <title>Genome sequencing and comparison of five Tilletia species to identify candidate genes for the detection of regulated species infecting wheat.</title>
        <authorList>
            <person name="Nguyen H.D.T."/>
            <person name="Sultana T."/>
            <person name="Kesanakurti P."/>
            <person name="Hambleton S."/>
        </authorList>
    </citation>
    <scope>NUCLEOTIDE SEQUENCE</scope>
    <source>
        <strain evidence="12">DAOMC 236416</strain>
    </source>
</reference>
<evidence type="ECO:0000256" key="1">
    <source>
        <dbReference type="ARBA" id="ARBA00002001"/>
    </source>
</evidence>
<evidence type="ECO:0000256" key="5">
    <source>
        <dbReference type="ARBA" id="ARBA00011538"/>
    </source>
</evidence>
<comment type="function">
    <text evidence="1 10">Core component of nucleosome. Nucleosomes wrap and compact DNA into chromatin, limiting DNA accessibility to the cellular machineries which require DNA as a template. Histones thereby play a central role in transcription regulation, DNA repair, DNA replication and chromosomal stability. DNA accessibility is regulated via a complex set of post-translational modifications of histones, also called histone code, and nucleosome remodeling.</text>
</comment>
<dbReference type="PANTHER" id="PTHR10484">
    <property type="entry name" value="HISTONE H4"/>
    <property type="match status" value="1"/>
</dbReference>
<evidence type="ECO:0000256" key="11">
    <source>
        <dbReference type="SAM" id="MobiDB-lite"/>
    </source>
</evidence>
<dbReference type="SUPFAM" id="SSF47113">
    <property type="entry name" value="Histone-fold"/>
    <property type="match status" value="1"/>
</dbReference>
<evidence type="ECO:0000256" key="7">
    <source>
        <dbReference type="ARBA" id="ARBA00023125"/>
    </source>
</evidence>
<protein>
    <recommendedName>
        <fullName evidence="10">Histone H4</fullName>
    </recommendedName>
</protein>
<evidence type="ECO:0000313" key="12">
    <source>
        <dbReference type="EMBL" id="KAE8246330.1"/>
    </source>
</evidence>
<evidence type="ECO:0000256" key="10">
    <source>
        <dbReference type="RuleBase" id="RU000528"/>
    </source>
</evidence>
<sequence>MSSSVRLPTLADLAINSIIKQTEQRAACRNTVGPSSVLQEGASFPPLADGPSQDLIPASTNLMLANSPPQHWRPYVFGLSRDWEAVFGDKDESSHVYPRRFPKGIKLFDNYVASNVCINSFPSFQYQFHAATGGILIGLPFDNIVIAGGIISSCVTYRAQGSPVPASSDIDIFCHGIDAAAANAKVSLIEDTLRRNILYFTTHYRVERTLTTISFVPTGTDGQFRKIQVVLRLFANISEVLASFDFDQTAVGYDGSEVWMELRAVRAFVSGYSFITTKLIRSTSPARIVKYAMRGYGLVLRTGRLSAEQGSAAIAELTTCAQNAEDLVSSQVTVVEGRLPSGSSSHRSFSMAHVVSLVRARLDRAWLHSFNSFMVFSALWERSAPGKRSMRQFVRATCGQQGEYSPFHECLEYDHNLLRVDPFAGDDWAELLCGKILRDNIKGVTKPAIRRLARRGGVKRISAGVYDEVRGALHSFLRTVIADSICYTDHAKRKTVTSLDVIYALKRRGRTLFHSSYWAAILGSDWNEIKSLRIQFQWLRRIDIAALKNLSLDLRVARLAAVGTERNWHACQSPQWVLSSAILSRIAGVAHGLESFHVRVSPHADMLELLQEIIFTNPHLRDIVVEVDSALDILPAPRPVLNVRKWFAYQDTPTQLQRFVVRAPACDFMLWDAAELFKRLDLTTEFRVAAFSLRVRGEPWQWVAQVSRLAPCLEELEIAAVRGNAFNHNGYPVTPSQMRPSNLPNLTALTLDLPAVDVRVLSLLIAPKLEDVAIHTRGRLDAFGTLPLLHFPSLSFVKIGCSTPIVTRLATLGLPRDSYSHILNVVENEWQDFEGDFTARIRKDQRALFTPPGLHRDSLSPPSLWLHSPSSDTALVLVSPAARATSNLSVTSSGSDPCSLSSPTPRISTPLTRSTAASRVSDVASCGSSNDTASILLEDAATSSTVRSRLSTLRSQPLSKRTRHK</sequence>
<evidence type="ECO:0000256" key="3">
    <source>
        <dbReference type="ARBA" id="ARBA00004286"/>
    </source>
</evidence>
<keyword evidence="6 10" id="KW-0158">Chromosome</keyword>
<proteinExistence type="inferred from homology"/>
<dbReference type="AlphaFoldDB" id="A0A8T8SRQ2"/>
<dbReference type="GO" id="GO:0003677">
    <property type="term" value="F:DNA binding"/>
    <property type="evidence" value="ECO:0007669"/>
    <property type="project" value="UniProtKB-KW"/>
</dbReference>
<gene>
    <name evidence="12" type="ORF">A4X13_0g5842</name>
</gene>
<dbReference type="GO" id="GO:0000786">
    <property type="term" value="C:nucleosome"/>
    <property type="evidence" value="ECO:0007669"/>
    <property type="project" value="UniProtKB-KW"/>
</dbReference>
<comment type="caution">
    <text evidence="12">The sequence shown here is derived from an EMBL/GenBank/DDBJ whole genome shotgun (WGS) entry which is preliminary data.</text>
</comment>
<keyword evidence="7 10" id="KW-0238">DNA-binding</keyword>
<dbReference type="PRINTS" id="PR00623">
    <property type="entry name" value="HISTONEH4"/>
</dbReference>
<dbReference type="InterPro" id="IPR001951">
    <property type="entry name" value="Histone_H4"/>
</dbReference>
<dbReference type="GO" id="GO:0005634">
    <property type="term" value="C:nucleus"/>
    <property type="evidence" value="ECO:0007669"/>
    <property type="project" value="UniProtKB-SubCell"/>
</dbReference>
<comment type="similarity">
    <text evidence="4 10">Belongs to the histone H4 family.</text>
</comment>
<evidence type="ECO:0000313" key="13">
    <source>
        <dbReference type="Proteomes" id="UP000077521"/>
    </source>
</evidence>
<feature type="compositionally biased region" description="Low complexity" evidence="11">
    <location>
        <begin position="892"/>
        <end position="902"/>
    </location>
</feature>
<accession>A0A8T8SRQ2</accession>
<dbReference type="FunFam" id="1.10.20.10:FF:000012">
    <property type="entry name" value="Histone H4"/>
    <property type="match status" value="1"/>
</dbReference>
<comment type="subunit">
    <text evidence="5 10">The nucleosome is a histone octamer containing two molecules each of H2A, H2B, H3 and H4 assembled in one H3-H4 heterotetramer and two H2A-H2B heterodimers. The octamer wraps approximately 147 bp of DNA.</text>
</comment>
<name>A0A8T8SRQ2_9BASI</name>
<evidence type="ECO:0000256" key="8">
    <source>
        <dbReference type="ARBA" id="ARBA00023242"/>
    </source>
</evidence>
<dbReference type="CDD" id="cd22912">
    <property type="entry name" value="HFD_H4"/>
    <property type="match status" value="1"/>
</dbReference>
<dbReference type="GO" id="GO:0046982">
    <property type="term" value="F:protein heterodimerization activity"/>
    <property type="evidence" value="ECO:0007669"/>
    <property type="project" value="InterPro"/>
</dbReference>
<feature type="compositionally biased region" description="Polar residues" evidence="11">
    <location>
        <begin position="903"/>
        <end position="914"/>
    </location>
</feature>
<comment type="subcellular location">
    <subcellularLocation>
        <location evidence="3">Chromosome</location>
    </subcellularLocation>
    <subcellularLocation>
        <location evidence="2">Nucleus</location>
    </subcellularLocation>
</comment>
<evidence type="ECO:0000256" key="2">
    <source>
        <dbReference type="ARBA" id="ARBA00004123"/>
    </source>
</evidence>
<evidence type="ECO:0000256" key="6">
    <source>
        <dbReference type="ARBA" id="ARBA00022454"/>
    </source>
</evidence>
<dbReference type="EMBL" id="LWDF02000492">
    <property type="protein sequence ID" value="KAE8246330.1"/>
    <property type="molecule type" value="Genomic_DNA"/>
</dbReference>
<feature type="region of interest" description="Disordered" evidence="11">
    <location>
        <begin position="887"/>
        <end position="914"/>
    </location>
</feature>
<organism evidence="12 13">
    <name type="scientific">Tilletia indica</name>
    <dbReference type="NCBI Taxonomy" id="43049"/>
    <lineage>
        <taxon>Eukaryota</taxon>
        <taxon>Fungi</taxon>
        <taxon>Dikarya</taxon>
        <taxon>Basidiomycota</taxon>
        <taxon>Ustilaginomycotina</taxon>
        <taxon>Exobasidiomycetes</taxon>
        <taxon>Tilletiales</taxon>
        <taxon>Tilletiaceae</taxon>
        <taxon>Tilletia</taxon>
    </lineage>
</organism>
<evidence type="ECO:0000256" key="9">
    <source>
        <dbReference type="ARBA" id="ARBA00023269"/>
    </source>
</evidence>
<evidence type="ECO:0000256" key="4">
    <source>
        <dbReference type="ARBA" id="ARBA00006564"/>
    </source>
</evidence>
<dbReference type="SMART" id="SM00417">
    <property type="entry name" value="H4"/>
    <property type="match status" value="1"/>
</dbReference>
<keyword evidence="13" id="KW-1185">Reference proteome</keyword>
<dbReference type="GO" id="GO:0030527">
    <property type="term" value="F:structural constituent of chromatin"/>
    <property type="evidence" value="ECO:0007669"/>
    <property type="project" value="InterPro"/>
</dbReference>
<keyword evidence="9 10" id="KW-0544">Nucleosome core</keyword>
<reference evidence="12" key="1">
    <citation type="submission" date="2016-04" db="EMBL/GenBank/DDBJ databases">
        <authorList>
            <person name="Nguyen H.D."/>
            <person name="Samba Siva P."/>
            <person name="Cullis J."/>
            <person name="Levesque C.A."/>
            <person name="Hambleton S."/>
        </authorList>
    </citation>
    <scope>NUCLEOTIDE SEQUENCE</scope>
    <source>
        <strain evidence="12">DAOMC 236416</strain>
    </source>
</reference>
<keyword evidence="8 10" id="KW-0539">Nucleus</keyword>